<organism evidence="3 4">
    <name type="scientific">Helianthus annuus</name>
    <name type="common">Common sunflower</name>
    <dbReference type="NCBI Taxonomy" id="4232"/>
    <lineage>
        <taxon>Eukaryota</taxon>
        <taxon>Viridiplantae</taxon>
        <taxon>Streptophyta</taxon>
        <taxon>Embryophyta</taxon>
        <taxon>Tracheophyta</taxon>
        <taxon>Spermatophyta</taxon>
        <taxon>Magnoliopsida</taxon>
        <taxon>eudicotyledons</taxon>
        <taxon>Gunneridae</taxon>
        <taxon>Pentapetalae</taxon>
        <taxon>asterids</taxon>
        <taxon>campanulids</taxon>
        <taxon>Asterales</taxon>
        <taxon>Asteraceae</taxon>
        <taxon>Asteroideae</taxon>
        <taxon>Heliantheae alliance</taxon>
        <taxon>Heliantheae</taxon>
        <taxon>Helianthus</taxon>
    </lineage>
</organism>
<dbReference type="AlphaFoldDB" id="A0A9K3J1V3"/>
<dbReference type="Proteomes" id="UP000215914">
    <property type="component" value="Unassembled WGS sequence"/>
</dbReference>
<dbReference type="Gramene" id="mRNA:HanXRQr2_Chr05g0231211">
    <property type="protein sequence ID" value="CDS:HanXRQr2_Chr05g0231211.1"/>
    <property type="gene ID" value="HanXRQr2_Chr05g0231211"/>
</dbReference>
<dbReference type="EMBL" id="MNCJ02000320">
    <property type="protein sequence ID" value="KAF5807223.1"/>
    <property type="molecule type" value="Genomic_DNA"/>
</dbReference>
<reference evidence="3" key="2">
    <citation type="submission" date="2020-06" db="EMBL/GenBank/DDBJ databases">
        <title>Helianthus annuus Genome sequencing and assembly Release 2.</title>
        <authorList>
            <person name="Gouzy J."/>
            <person name="Langlade N."/>
            <person name="Munos S."/>
        </authorList>
    </citation>
    <scope>NUCLEOTIDE SEQUENCE</scope>
    <source>
        <tissue evidence="3">Leaves</tissue>
    </source>
</reference>
<dbReference type="PANTHER" id="PTHR36766">
    <property type="entry name" value="PLANT BROAD-SPECTRUM MILDEW RESISTANCE PROTEIN RPW8"/>
    <property type="match status" value="1"/>
</dbReference>
<sequence length="212" mass="24444">MEVENVLDEIWTEALLQRLHKQRGIKYRVRAFFSFDRNQFVFRARIAHKVKAVRRKLDAIASKRFELKLTPSSDISHVDADVVGEMPSRETSSLIHDSSTIFGRDKEIEKVIETICGKDIGKPENGEIRVYGIWGMGGVGKITLAQLVYNQRRVIQYFLDLKCWVYVSEKFQVQEIIKGIIESINECEYTSRCVAKVPSKQVKGKENFSCPR</sequence>
<feature type="domain" description="NB-ARC" evidence="2">
    <location>
        <begin position="124"/>
        <end position="188"/>
    </location>
</feature>
<dbReference type="Gene3D" id="3.40.50.300">
    <property type="entry name" value="P-loop containing nucleotide triphosphate hydrolases"/>
    <property type="match status" value="1"/>
</dbReference>
<keyword evidence="1" id="KW-0611">Plant defense</keyword>
<evidence type="ECO:0000313" key="4">
    <source>
        <dbReference type="Proteomes" id="UP000215914"/>
    </source>
</evidence>
<reference evidence="3" key="1">
    <citation type="journal article" date="2017" name="Nature">
        <title>The sunflower genome provides insights into oil metabolism, flowering and Asterid evolution.</title>
        <authorList>
            <person name="Badouin H."/>
            <person name="Gouzy J."/>
            <person name="Grassa C.J."/>
            <person name="Murat F."/>
            <person name="Staton S.E."/>
            <person name="Cottret L."/>
            <person name="Lelandais-Briere C."/>
            <person name="Owens G.L."/>
            <person name="Carrere S."/>
            <person name="Mayjonade B."/>
            <person name="Legrand L."/>
            <person name="Gill N."/>
            <person name="Kane N.C."/>
            <person name="Bowers J.E."/>
            <person name="Hubner S."/>
            <person name="Bellec A."/>
            <person name="Berard A."/>
            <person name="Berges H."/>
            <person name="Blanchet N."/>
            <person name="Boniface M.C."/>
            <person name="Brunel D."/>
            <person name="Catrice O."/>
            <person name="Chaidir N."/>
            <person name="Claudel C."/>
            <person name="Donnadieu C."/>
            <person name="Faraut T."/>
            <person name="Fievet G."/>
            <person name="Helmstetter N."/>
            <person name="King M."/>
            <person name="Knapp S.J."/>
            <person name="Lai Z."/>
            <person name="Le Paslier M.C."/>
            <person name="Lippi Y."/>
            <person name="Lorenzon L."/>
            <person name="Mandel J.R."/>
            <person name="Marage G."/>
            <person name="Marchand G."/>
            <person name="Marquand E."/>
            <person name="Bret-Mestries E."/>
            <person name="Morien E."/>
            <person name="Nambeesan S."/>
            <person name="Nguyen T."/>
            <person name="Pegot-Espagnet P."/>
            <person name="Pouilly N."/>
            <person name="Raftis F."/>
            <person name="Sallet E."/>
            <person name="Schiex T."/>
            <person name="Thomas J."/>
            <person name="Vandecasteele C."/>
            <person name="Vares D."/>
            <person name="Vear F."/>
            <person name="Vautrin S."/>
            <person name="Crespi M."/>
            <person name="Mangin B."/>
            <person name="Burke J.M."/>
            <person name="Salse J."/>
            <person name="Munos S."/>
            <person name="Vincourt P."/>
            <person name="Rieseberg L.H."/>
            <person name="Langlade N.B."/>
        </authorList>
    </citation>
    <scope>NUCLEOTIDE SEQUENCE</scope>
    <source>
        <tissue evidence="3">Leaves</tissue>
    </source>
</reference>
<dbReference type="GO" id="GO:0006952">
    <property type="term" value="P:defense response"/>
    <property type="evidence" value="ECO:0007669"/>
    <property type="project" value="UniProtKB-KW"/>
</dbReference>
<dbReference type="PANTHER" id="PTHR36766:SF47">
    <property type="entry name" value="NB-ARC DOMAIN-CONTAINING PROTEIN"/>
    <property type="match status" value="1"/>
</dbReference>
<keyword evidence="4" id="KW-1185">Reference proteome</keyword>
<dbReference type="GO" id="GO:0043531">
    <property type="term" value="F:ADP binding"/>
    <property type="evidence" value="ECO:0007669"/>
    <property type="project" value="InterPro"/>
</dbReference>
<gene>
    <name evidence="3" type="ORF">HanXRQr2_Chr05g0231211</name>
</gene>
<dbReference type="GO" id="GO:0016787">
    <property type="term" value="F:hydrolase activity"/>
    <property type="evidence" value="ECO:0007669"/>
    <property type="project" value="UniProtKB-KW"/>
</dbReference>
<evidence type="ECO:0000313" key="3">
    <source>
        <dbReference type="EMBL" id="KAF5807223.1"/>
    </source>
</evidence>
<keyword evidence="3" id="KW-0378">Hydrolase</keyword>
<evidence type="ECO:0000256" key="1">
    <source>
        <dbReference type="ARBA" id="ARBA00022821"/>
    </source>
</evidence>
<comment type="caution">
    <text evidence="3">The sequence shown here is derived from an EMBL/GenBank/DDBJ whole genome shotgun (WGS) entry which is preliminary data.</text>
</comment>
<accession>A0A9K3J1V3</accession>
<name>A0A9K3J1V3_HELAN</name>
<dbReference type="InterPro" id="IPR002182">
    <property type="entry name" value="NB-ARC"/>
</dbReference>
<evidence type="ECO:0000259" key="2">
    <source>
        <dbReference type="Pfam" id="PF00931"/>
    </source>
</evidence>
<dbReference type="InterPro" id="IPR027417">
    <property type="entry name" value="P-loop_NTPase"/>
</dbReference>
<protein>
    <submittedName>
        <fullName evidence="3">P-loop containing nucleoside triphosphate hydrolase</fullName>
    </submittedName>
</protein>
<proteinExistence type="predicted"/>
<dbReference type="Pfam" id="PF00931">
    <property type="entry name" value="NB-ARC"/>
    <property type="match status" value="1"/>
</dbReference>
<dbReference type="SUPFAM" id="SSF52540">
    <property type="entry name" value="P-loop containing nucleoside triphosphate hydrolases"/>
    <property type="match status" value="1"/>
</dbReference>